<dbReference type="EMBL" id="MU167256">
    <property type="protein sequence ID" value="KAG0146789.1"/>
    <property type="molecule type" value="Genomic_DNA"/>
</dbReference>
<feature type="non-terminal residue" evidence="2">
    <location>
        <position position="266"/>
    </location>
</feature>
<gene>
    <name evidence="2" type="ORF">CROQUDRAFT_27094</name>
</gene>
<feature type="non-terminal residue" evidence="2">
    <location>
        <position position="1"/>
    </location>
</feature>
<proteinExistence type="predicted"/>
<name>A0A9P6NIU2_9BASI</name>
<feature type="compositionally biased region" description="Polar residues" evidence="1">
    <location>
        <begin position="118"/>
        <end position="131"/>
    </location>
</feature>
<comment type="caution">
    <text evidence="2">The sequence shown here is derived from an EMBL/GenBank/DDBJ whole genome shotgun (WGS) entry which is preliminary data.</text>
</comment>
<protein>
    <submittedName>
        <fullName evidence="2">Uncharacterized protein</fullName>
    </submittedName>
</protein>
<feature type="region of interest" description="Disordered" evidence="1">
    <location>
        <begin position="94"/>
        <end position="131"/>
    </location>
</feature>
<dbReference type="Proteomes" id="UP000886653">
    <property type="component" value="Unassembled WGS sequence"/>
</dbReference>
<evidence type="ECO:0000256" key="1">
    <source>
        <dbReference type="SAM" id="MobiDB-lite"/>
    </source>
</evidence>
<keyword evidence="3" id="KW-1185">Reference proteome</keyword>
<sequence length="266" mass="29302">ILAAARPCARQDLADEVITTVKTNPDFKDETLRKALIEWAKVLCGAEKNTHPIYANSPQTPRNFLYCLKKPVNEELDGIIPVQDPANGPELFFDPKAPGGTVKLDQVPETRPRGFSKSGKNSTGSQIKTNLSETTNQDLTVANITISNITTTPTKSAGSIDLSKLPECDDPSIEFGGGMKNRKATDYTYATRNQKQFPHGEAQNLQIITRAICDIILHCVKKANNDKDEDEQGTVRKCREMSEKLGVKKKDGKAADEWNLKVRSSS</sequence>
<evidence type="ECO:0000313" key="3">
    <source>
        <dbReference type="Proteomes" id="UP000886653"/>
    </source>
</evidence>
<organism evidence="2 3">
    <name type="scientific">Cronartium quercuum f. sp. fusiforme G11</name>
    <dbReference type="NCBI Taxonomy" id="708437"/>
    <lineage>
        <taxon>Eukaryota</taxon>
        <taxon>Fungi</taxon>
        <taxon>Dikarya</taxon>
        <taxon>Basidiomycota</taxon>
        <taxon>Pucciniomycotina</taxon>
        <taxon>Pucciniomycetes</taxon>
        <taxon>Pucciniales</taxon>
        <taxon>Coleosporiaceae</taxon>
        <taxon>Cronartium</taxon>
    </lineage>
</organism>
<accession>A0A9P6NIU2</accession>
<dbReference type="AlphaFoldDB" id="A0A9P6NIU2"/>
<reference evidence="2" key="1">
    <citation type="submission" date="2013-11" db="EMBL/GenBank/DDBJ databases">
        <title>Genome sequence of the fusiform rust pathogen reveals effectors for host alternation and coevolution with pine.</title>
        <authorList>
            <consortium name="DOE Joint Genome Institute"/>
            <person name="Smith K."/>
            <person name="Pendleton A."/>
            <person name="Kubisiak T."/>
            <person name="Anderson C."/>
            <person name="Salamov A."/>
            <person name="Aerts A."/>
            <person name="Riley R."/>
            <person name="Clum A."/>
            <person name="Lindquist E."/>
            <person name="Ence D."/>
            <person name="Campbell M."/>
            <person name="Kronenberg Z."/>
            <person name="Feau N."/>
            <person name="Dhillon B."/>
            <person name="Hamelin R."/>
            <person name="Burleigh J."/>
            <person name="Smith J."/>
            <person name="Yandell M."/>
            <person name="Nelson C."/>
            <person name="Grigoriev I."/>
            <person name="Davis J."/>
        </authorList>
    </citation>
    <scope>NUCLEOTIDE SEQUENCE</scope>
    <source>
        <strain evidence="2">G11</strain>
    </source>
</reference>
<evidence type="ECO:0000313" key="2">
    <source>
        <dbReference type="EMBL" id="KAG0146789.1"/>
    </source>
</evidence>
<dbReference type="OrthoDB" id="2507334at2759"/>